<evidence type="ECO:0000256" key="1">
    <source>
        <dbReference type="ARBA" id="ARBA00022670"/>
    </source>
</evidence>
<evidence type="ECO:0000313" key="5">
    <source>
        <dbReference type="Proteomes" id="UP000236291"/>
    </source>
</evidence>
<accession>A0A2K3PMH3</accession>
<dbReference type="PANTHER" id="PTHR42648">
    <property type="entry name" value="TRANSPOSASE, PUTATIVE-RELATED"/>
    <property type="match status" value="1"/>
</dbReference>
<gene>
    <name evidence="4" type="ORF">L195_g013185</name>
</gene>
<dbReference type="SUPFAM" id="SSF53098">
    <property type="entry name" value="Ribonuclease H-like"/>
    <property type="match status" value="1"/>
</dbReference>
<dbReference type="Gene3D" id="3.30.420.10">
    <property type="entry name" value="Ribonuclease H-like superfamily/Ribonuclease H"/>
    <property type="match status" value="1"/>
</dbReference>
<dbReference type="Proteomes" id="UP000236291">
    <property type="component" value="Unassembled WGS sequence"/>
</dbReference>
<keyword evidence="4" id="KW-0418">Kinase</keyword>
<proteinExistence type="predicted"/>
<feature type="region of interest" description="Disordered" evidence="2">
    <location>
        <begin position="166"/>
        <end position="189"/>
    </location>
</feature>
<evidence type="ECO:0000259" key="3">
    <source>
        <dbReference type="Pfam" id="PF22936"/>
    </source>
</evidence>
<dbReference type="GO" id="GO:0006508">
    <property type="term" value="P:proteolysis"/>
    <property type="evidence" value="ECO:0007669"/>
    <property type="project" value="UniProtKB-KW"/>
</dbReference>
<keyword evidence="4" id="KW-0675">Receptor</keyword>
<dbReference type="AlphaFoldDB" id="A0A2K3PMH3"/>
<organism evidence="4 5">
    <name type="scientific">Trifolium pratense</name>
    <name type="common">Red clover</name>
    <dbReference type="NCBI Taxonomy" id="57577"/>
    <lineage>
        <taxon>Eukaryota</taxon>
        <taxon>Viridiplantae</taxon>
        <taxon>Streptophyta</taxon>
        <taxon>Embryophyta</taxon>
        <taxon>Tracheophyta</taxon>
        <taxon>Spermatophyta</taxon>
        <taxon>Magnoliopsida</taxon>
        <taxon>eudicotyledons</taxon>
        <taxon>Gunneridae</taxon>
        <taxon>Pentapetalae</taxon>
        <taxon>rosids</taxon>
        <taxon>fabids</taxon>
        <taxon>Fabales</taxon>
        <taxon>Fabaceae</taxon>
        <taxon>Papilionoideae</taxon>
        <taxon>50 kb inversion clade</taxon>
        <taxon>NPAAA clade</taxon>
        <taxon>Hologalegina</taxon>
        <taxon>IRL clade</taxon>
        <taxon>Trifolieae</taxon>
        <taxon>Trifolium</taxon>
    </lineage>
</organism>
<keyword evidence="4" id="KW-0808">Transferase</keyword>
<keyword evidence="1" id="KW-0378">Hydrolase</keyword>
<dbReference type="GO" id="GO:0003676">
    <property type="term" value="F:nucleic acid binding"/>
    <property type="evidence" value="ECO:0007669"/>
    <property type="project" value="InterPro"/>
</dbReference>
<feature type="domain" description="Retrovirus-related Pol polyprotein from transposon TNT 1-94-like beta-barrel" evidence="3">
    <location>
        <begin position="29"/>
        <end position="106"/>
    </location>
</feature>
<dbReference type="GO" id="GO:0016301">
    <property type="term" value="F:kinase activity"/>
    <property type="evidence" value="ECO:0007669"/>
    <property type="project" value="UniProtKB-KW"/>
</dbReference>
<keyword evidence="1" id="KW-0645">Protease</keyword>
<evidence type="ECO:0000256" key="2">
    <source>
        <dbReference type="SAM" id="MobiDB-lite"/>
    </source>
</evidence>
<reference evidence="4 5" key="2">
    <citation type="journal article" date="2017" name="Front. Plant Sci.">
        <title>Gene Classification and Mining of Molecular Markers Useful in Red Clover (Trifolium pratense) Breeding.</title>
        <authorList>
            <person name="Istvanek J."/>
            <person name="Dluhosova J."/>
            <person name="Dluhos P."/>
            <person name="Patkova L."/>
            <person name="Nedelnik J."/>
            <person name="Repkova J."/>
        </authorList>
    </citation>
    <scope>NUCLEOTIDE SEQUENCE [LARGE SCALE GENOMIC DNA]</scope>
    <source>
        <strain evidence="5">cv. Tatra</strain>
        <tissue evidence="4">Young leaves</tissue>
    </source>
</reference>
<evidence type="ECO:0000313" key="4">
    <source>
        <dbReference type="EMBL" id="PNY16464.1"/>
    </source>
</evidence>
<dbReference type="InterPro" id="IPR054722">
    <property type="entry name" value="PolX-like_BBD"/>
</dbReference>
<dbReference type="PANTHER" id="PTHR42648:SF28">
    <property type="entry name" value="TRANSPOSON-ENCODED PROTEIN WITH RIBONUCLEASE H-LIKE AND RETROVIRUS ZINC FINGER-LIKE DOMAINS"/>
    <property type="match status" value="1"/>
</dbReference>
<name>A0A2K3PMH3_TRIPR</name>
<dbReference type="InterPro" id="IPR039537">
    <property type="entry name" value="Retrotran_Ty1/copia-like"/>
</dbReference>
<dbReference type="GO" id="GO:0008233">
    <property type="term" value="F:peptidase activity"/>
    <property type="evidence" value="ECO:0007669"/>
    <property type="project" value="UniProtKB-KW"/>
</dbReference>
<dbReference type="Pfam" id="PF22936">
    <property type="entry name" value="Pol_BBD"/>
    <property type="match status" value="1"/>
</dbReference>
<sequence length="302" mass="32419">MAVQQTSAAATSALIDNSTACLSHSMGSWILDSGASDHVVGNPPNPSLISNLLPPKIPHSLTLANGSKTRVTGIGQASPLPSLSLNYVLFVPDSPFNLISISKLANGSITFCSNSFSIQERGTGKTNGTGYESQDKLKVLVPHLSHLKSLNCESCQLGKHVRASFPSSANKKSSPVAPTPQQNGVAERKHRHLVDTARILLINAHAPLKFWGDAMLTANYLINRMPSSVLDNEIPHSLLFPKDPLYAVPLRVFGSTCFVHDHSPGRDKLSARAVKYVTFFEDTPFFASPTTSDSTTDVTTSE</sequence>
<dbReference type="InterPro" id="IPR012337">
    <property type="entry name" value="RNaseH-like_sf"/>
</dbReference>
<feature type="non-terminal residue" evidence="4">
    <location>
        <position position="302"/>
    </location>
</feature>
<comment type="caution">
    <text evidence="4">The sequence shown here is derived from an EMBL/GenBank/DDBJ whole genome shotgun (WGS) entry which is preliminary data.</text>
</comment>
<protein>
    <submittedName>
        <fullName evidence="4">Receptor-like protein kinase</fullName>
    </submittedName>
</protein>
<dbReference type="EMBL" id="ASHM01008543">
    <property type="protein sequence ID" value="PNY16464.1"/>
    <property type="molecule type" value="Genomic_DNA"/>
</dbReference>
<dbReference type="InterPro" id="IPR036397">
    <property type="entry name" value="RNaseH_sf"/>
</dbReference>
<dbReference type="ExpressionAtlas" id="A0A2K3PMH3">
    <property type="expression patterns" value="baseline"/>
</dbReference>
<reference evidence="4 5" key="1">
    <citation type="journal article" date="2014" name="Am. J. Bot.">
        <title>Genome assembly and annotation for red clover (Trifolium pratense; Fabaceae).</title>
        <authorList>
            <person name="Istvanek J."/>
            <person name="Jaros M."/>
            <person name="Krenek A."/>
            <person name="Repkova J."/>
        </authorList>
    </citation>
    <scope>NUCLEOTIDE SEQUENCE [LARGE SCALE GENOMIC DNA]</scope>
    <source>
        <strain evidence="5">cv. Tatra</strain>
        <tissue evidence="4">Young leaves</tissue>
    </source>
</reference>
<dbReference type="STRING" id="57577.A0A2K3PMH3"/>